<dbReference type="PANTHER" id="PTHR43289:SF6">
    <property type="entry name" value="SERINE_THREONINE-PROTEIN KINASE NEKL-3"/>
    <property type="match status" value="1"/>
</dbReference>
<sequence>MATASVTLTVTQGPLDGRSFRYDERTTAFLGRARDCNPQLPDDDDHRTVSRHHCLLDINPPDVRIRDFGSLNGTYLNGLRIGRRERGESAEQAAARAFPEHDLEDGDEVRLGDTVFKVGIHTAKPQQTLVVPRCVHCGVDVGGEVGDRTGDYVCANCRSDPDELAREYVAGSWRAGRYEIVQLLGEGGMGRVYLARDIDTGELVALKMMLPEVAADPHARAQFMREISVSQALEHPNIARTRDADSYGGVFFFTSEYCAGGSLAERYRKRPVPVDEALPLILQALDGLEHAHARGVVHRDLTPHNILLTADGTVKLADFGLAKAFDLAGLSGLTRTGTAAGKPYFMPYQQVVNFRYVRPEVDVWSLAACLYHLLTGVYPRDFDGGRDPWQVVLQTVAVPLLQRRPDVPRDLALVVDTALQDRPAIGYPTAAEFRNALLMRGM</sequence>
<dbReference type="Gene3D" id="3.30.200.20">
    <property type="entry name" value="Phosphorylase Kinase, domain 1"/>
    <property type="match status" value="1"/>
</dbReference>
<reference evidence="11" key="1">
    <citation type="journal article" date="2014" name="Int. J. Syst. Evol. Microbiol.">
        <title>Complete genome sequence of Corynebacterium casei LMG S-19264T (=DSM 44701T), isolated from a smear-ripened cheese.</title>
        <authorList>
            <consortium name="US DOE Joint Genome Institute (JGI-PGF)"/>
            <person name="Walter F."/>
            <person name="Albersmeier A."/>
            <person name="Kalinowski J."/>
            <person name="Ruckert C."/>
        </authorList>
    </citation>
    <scope>NUCLEOTIDE SEQUENCE</scope>
    <source>
        <strain evidence="11">VKM Ac-1321</strain>
    </source>
</reference>
<dbReference type="InterPro" id="IPR017441">
    <property type="entry name" value="Protein_kinase_ATP_BS"/>
</dbReference>
<name>A0A9W6NSJ3_9ACTN</name>
<keyword evidence="4" id="KW-0808">Transferase</keyword>
<dbReference type="PROSITE" id="PS50011">
    <property type="entry name" value="PROTEIN_KINASE_DOM"/>
    <property type="match status" value="1"/>
</dbReference>
<evidence type="ECO:0000313" key="12">
    <source>
        <dbReference type="Proteomes" id="UP001143480"/>
    </source>
</evidence>
<dbReference type="SMART" id="SM00240">
    <property type="entry name" value="FHA"/>
    <property type="match status" value="1"/>
</dbReference>
<evidence type="ECO:0000256" key="7">
    <source>
        <dbReference type="ARBA" id="ARBA00022840"/>
    </source>
</evidence>
<keyword evidence="5 8" id="KW-0547">Nucleotide-binding</keyword>
<keyword evidence="12" id="KW-1185">Reference proteome</keyword>
<organism evidence="11 12">
    <name type="scientific">Dactylosporangium matsuzakiense</name>
    <dbReference type="NCBI Taxonomy" id="53360"/>
    <lineage>
        <taxon>Bacteria</taxon>
        <taxon>Bacillati</taxon>
        <taxon>Actinomycetota</taxon>
        <taxon>Actinomycetes</taxon>
        <taxon>Micromonosporales</taxon>
        <taxon>Micromonosporaceae</taxon>
        <taxon>Dactylosporangium</taxon>
    </lineage>
</organism>
<keyword evidence="7 8" id="KW-0067">ATP-binding</keyword>
<protein>
    <recommendedName>
        <fullName evidence="1">non-specific serine/threonine protein kinase</fullName>
        <ecNumber evidence="1">2.7.11.1</ecNumber>
    </recommendedName>
</protein>
<dbReference type="CDD" id="cd14014">
    <property type="entry name" value="STKc_PknB_like"/>
    <property type="match status" value="1"/>
</dbReference>
<accession>A0A9W6NSJ3</accession>
<keyword evidence="3" id="KW-0597">Phosphoprotein</keyword>
<dbReference type="PROSITE" id="PS50006">
    <property type="entry name" value="FHA_DOMAIN"/>
    <property type="match status" value="1"/>
</dbReference>
<evidence type="ECO:0000256" key="8">
    <source>
        <dbReference type="PROSITE-ProRule" id="PRU10141"/>
    </source>
</evidence>
<reference evidence="11" key="2">
    <citation type="submission" date="2023-01" db="EMBL/GenBank/DDBJ databases">
        <authorList>
            <person name="Sun Q."/>
            <person name="Evtushenko L."/>
        </authorList>
    </citation>
    <scope>NUCLEOTIDE SEQUENCE</scope>
    <source>
        <strain evidence="11">VKM Ac-1321</strain>
    </source>
</reference>
<feature type="domain" description="FHA" evidence="9">
    <location>
        <begin position="28"/>
        <end position="81"/>
    </location>
</feature>
<dbReference type="PANTHER" id="PTHR43289">
    <property type="entry name" value="MITOGEN-ACTIVATED PROTEIN KINASE KINASE KINASE 20-RELATED"/>
    <property type="match status" value="1"/>
</dbReference>
<dbReference type="InterPro" id="IPR011009">
    <property type="entry name" value="Kinase-like_dom_sf"/>
</dbReference>
<dbReference type="SUPFAM" id="SSF56112">
    <property type="entry name" value="Protein kinase-like (PK-like)"/>
    <property type="match status" value="1"/>
</dbReference>
<dbReference type="PROSITE" id="PS00109">
    <property type="entry name" value="PROTEIN_KINASE_TYR"/>
    <property type="match status" value="1"/>
</dbReference>
<dbReference type="Pfam" id="PF00498">
    <property type="entry name" value="FHA"/>
    <property type="match status" value="1"/>
</dbReference>
<dbReference type="InterPro" id="IPR000253">
    <property type="entry name" value="FHA_dom"/>
</dbReference>
<evidence type="ECO:0000256" key="5">
    <source>
        <dbReference type="ARBA" id="ARBA00022741"/>
    </source>
</evidence>
<dbReference type="EC" id="2.7.11.1" evidence="1"/>
<evidence type="ECO:0000259" key="9">
    <source>
        <dbReference type="PROSITE" id="PS50006"/>
    </source>
</evidence>
<gene>
    <name evidence="11" type="ORF">GCM10017581_094490</name>
</gene>
<proteinExistence type="predicted"/>
<feature type="domain" description="Protein kinase" evidence="10">
    <location>
        <begin position="178"/>
        <end position="438"/>
    </location>
</feature>
<dbReference type="Proteomes" id="UP001143480">
    <property type="component" value="Unassembled WGS sequence"/>
</dbReference>
<dbReference type="Gene3D" id="1.10.510.10">
    <property type="entry name" value="Transferase(Phosphotransferase) domain 1"/>
    <property type="match status" value="1"/>
</dbReference>
<dbReference type="GO" id="GO:0004674">
    <property type="term" value="F:protein serine/threonine kinase activity"/>
    <property type="evidence" value="ECO:0007669"/>
    <property type="project" value="UniProtKB-KW"/>
</dbReference>
<dbReference type="InterPro" id="IPR008266">
    <property type="entry name" value="Tyr_kinase_AS"/>
</dbReference>
<dbReference type="PROSITE" id="PS00107">
    <property type="entry name" value="PROTEIN_KINASE_ATP"/>
    <property type="match status" value="1"/>
</dbReference>
<dbReference type="GO" id="GO:0005524">
    <property type="term" value="F:ATP binding"/>
    <property type="evidence" value="ECO:0007669"/>
    <property type="project" value="UniProtKB-UniRule"/>
</dbReference>
<feature type="binding site" evidence="8">
    <location>
        <position position="207"/>
    </location>
    <ligand>
        <name>ATP</name>
        <dbReference type="ChEBI" id="CHEBI:30616"/>
    </ligand>
</feature>
<evidence type="ECO:0000256" key="2">
    <source>
        <dbReference type="ARBA" id="ARBA00022527"/>
    </source>
</evidence>
<keyword evidence="6" id="KW-0418">Kinase</keyword>
<evidence type="ECO:0000256" key="6">
    <source>
        <dbReference type="ARBA" id="ARBA00022777"/>
    </source>
</evidence>
<evidence type="ECO:0000256" key="4">
    <source>
        <dbReference type="ARBA" id="ARBA00022679"/>
    </source>
</evidence>
<dbReference type="Gene3D" id="2.60.200.20">
    <property type="match status" value="1"/>
</dbReference>
<evidence type="ECO:0000313" key="11">
    <source>
        <dbReference type="EMBL" id="GLL07694.1"/>
    </source>
</evidence>
<evidence type="ECO:0000256" key="3">
    <source>
        <dbReference type="ARBA" id="ARBA00022553"/>
    </source>
</evidence>
<dbReference type="Pfam" id="PF00069">
    <property type="entry name" value="Pkinase"/>
    <property type="match status" value="1"/>
</dbReference>
<dbReference type="InterPro" id="IPR008984">
    <property type="entry name" value="SMAD_FHA_dom_sf"/>
</dbReference>
<dbReference type="InterPro" id="IPR000719">
    <property type="entry name" value="Prot_kinase_dom"/>
</dbReference>
<dbReference type="AlphaFoldDB" id="A0A9W6NSJ3"/>
<evidence type="ECO:0000259" key="10">
    <source>
        <dbReference type="PROSITE" id="PS50011"/>
    </source>
</evidence>
<keyword evidence="2" id="KW-0723">Serine/threonine-protein kinase</keyword>
<dbReference type="SUPFAM" id="SSF49879">
    <property type="entry name" value="SMAD/FHA domain"/>
    <property type="match status" value="1"/>
</dbReference>
<evidence type="ECO:0000256" key="1">
    <source>
        <dbReference type="ARBA" id="ARBA00012513"/>
    </source>
</evidence>
<dbReference type="EMBL" id="BSFP01000106">
    <property type="protein sequence ID" value="GLL07694.1"/>
    <property type="molecule type" value="Genomic_DNA"/>
</dbReference>
<comment type="caution">
    <text evidence="11">The sequence shown here is derived from an EMBL/GenBank/DDBJ whole genome shotgun (WGS) entry which is preliminary data.</text>
</comment>
<dbReference type="RefSeq" id="WP_261964714.1">
    <property type="nucleotide sequence ID" value="NZ_BAAAXA010000001.1"/>
</dbReference>